<feature type="transmembrane region" description="Helical" evidence="4">
    <location>
        <begin position="16"/>
        <end position="33"/>
    </location>
</feature>
<dbReference type="InterPro" id="IPR050465">
    <property type="entry name" value="UPF0194_transport"/>
</dbReference>
<dbReference type="Pfam" id="PF25990">
    <property type="entry name" value="Beta-barrel_YknX"/>
    <property type="match status" value="1"/>
</dbReference>
<evidence type="ECO:0000256" key="3">
    <source>
        <dbReference type="SAM" id="Coils"/>
    </source>
</evidence>
<dbReference type="Pfam" id="PF25917">
    <property type="entry name" value="BSH_RND"/>
    <property type="match status" value="1"/>
</dbReference>
<evidence type="ECO:0000256" key="2">
    <source>
        <dbReference type="ARBA" id="ARBA00023054"/>
    </source>
</evidence>
<keyword evidence="4" id="KW-1133">Transmembrane helix</keyword>
<evidence type="ECO:0000256" key="4">
    <source>
        <dbReference type="SAM" id="Phobius"/>
    </source>
</evidence>
<protein>
    <submittedName>
        <fullName evidence="7">Uncharacterized protein</fullName>
    </submittedName>
</protein>
<evidence type="ECO:0000313" key="7">
    <source>
        <dbReference type="EMBL" id="MPM36826.1"/>
    </source>
</evidence>
<gene>
    <name evidence="7" type="ORF">SDC9_83429</name>
</gene>
<dbReference type="GO" id="GO:0030313">
    <property type="term" value="C:cell envelope"/>
    <property type="evidence" value="ECO:0007669"/>
    <property type="project" value="UniProtKB-SubCell"/>
</dbReference>
<sequence length="410" mass="45296">MTKIINKIKGFEKLKFVIMPAIIITVLISIYIFNSLQKNDSAIVYADSGTYIEASGIVKDGSVSLSSEVTGTIVDNMVKEGDIIKNGDVIAIIENTTVRNQYDQALINMQVSEKSMEMLEKSINSLSMQNTDVIQQAQNAYLAAKAEYQKVMDGASPDEIKQAEEAVSQAKTNLDFMETNLDRSKTLLEQQAISQSKYDESLKSYNVMEAQYNAAVSQLNLIKSGPTVNTAEAAENKMLQAKAGYELSISSADNQLTQLKGQLEISKIQLEQSKNIIEQTKRELDKLTIKSPIDGIVNSLLVKKGEFVSMGKLVAEIYNPENLEIRAYVSEANIGHIKVGQDASIFIDSYDDRTYSGKVARINNTAEFTPKNIQTKEERVNTVFEVTVEALDSEGTIKPGMPVDVIIKID</sequence>
<dbReference type="SUPFAM" id="SSF111369">
    <property type="entry name" value="HlyD-like secretion proteins"/>
    <property type="match status" value="3"/>
</dbReference>
<evidence type="ECO:0000259" key="5">
    <source>
        <dbReference type="Pfam" id="PF25917"/>
    </source>
</evidence>
<dbReference type="InterPro" id="IPR058636">
    <property type="entry name" value="Beta-barrel_YknX"/>
</dbReference>
<dbReference type="PANTHER" id="PTHR32347">
    <property type="entry name" value="EFFLUX SYSTEM COMPONENT YKNX-RELATED"/>
    <property type="match status" value="1"/>
</dbReference>
<feature type="domain" description="Multidrug resistance protein MdtA-like barrel-sandwich hybrid" evidence="5">
    <location>
        <begin position="63"/>
        <end position="312"/>
    </location>
</feature>
<dbReference type="Gene3D" id="2.40.30.170">
    <property type="match status" value="1"/>
</dbReference>
<keyword evidence="4" id="KW-0472">Membrane</keyword>
<accession>A0A644Z7L8</accession>
<dbReference type="Gene3D" id="1.10.287.470">
    <property type="entry name" value="Helix hairpin bin"/>
    <property type="match status" value="1"/>
</dbReference>
<keyword evidence="4" id="KW-0812">Transmembrane</keyword>
<dbReference type="InterPro" id="IPR058625">
    <property type="entry name" value="MdtA-like_BSH"/>
</dbReference>
<feature type="coiled-coil region" evidence="3">
    <location>
        <begin position="263"/>
        <end position="290"/>
    </location>
</feature>
<comment type="subcellular location">
    <subcellularLocation>
        <location evidence="1">Cell envelope</location>
    </subcellularLocation>
</comment>
<name>A0A644Z7L8_9ZZZZ</name>
<evidence type="ECO:0000259" key="6">
    <source>
        <dbReference type="Pfam" id="PF25990"/>
    </source>
</evidence>
<reference evidence="7" key="1">
    <citation type="submission" date="2019-08" db="EMBL/GenBank/DDBJ databases">
        <authorList>
            <person name="Kucharzyk K."/>
            <person name="Murdoch R.W."/>
            <person name="Higgins S."/>
            <person name="Loffler F."/>
        </authorList>
    </citation>
    <scope>NUCLEOTIDE SEQUENCE</scope>
</reference>
<comment type="caution">
    <text evidence="7">The sequence shown here is derived from an EMBL/GenBank/DDBJ whole genome shotgun (WGS) entry which is preliminary data.</text>
</comment>
<organism evidence="7">
    <name type="scientific">bioreactor metagenome</name>
    <dbReference type="NCBI Taxonomy" id="1076179"/>
    <lineage>
        <taxon>unclassified sequences</taxon>
        <taxon>metagenomes</taxon>
        <taxon>ecological metagenomes</taxon>
    </lineage>
</organism>
<dbReference type="EMBL" id="VSSQ01007737">
    <property type="protein sequence ID" value="MPM36826.1"/>
    <property type="molecule type" value="Genomic_DNA"/>
</dbReference>
<dbReference type="Gene3D" id="2.40.50.100">
    <property type="match status" value="2"/>
</dbReference>
<feature type="domain" description="YknX-like beta-barrel" evidence="6">
    <location>
        <begin position="324"/>
        <end position="405"/>
    </location>
</feature>
<evidence type="ECO:0000256" key="1">
    <source>
        <dbReference type="ARBA" id="ARBA00004196"/>
    </source>
</evidence>
<dbReference type="PANTHER" id="PTHR32347:SF23">
    <property type="entry name" value="BLL5650 PROTEIN"/>
    <property type="match status" value="1"/>
</dbReference>
<keyword evidence="2 3" id="KW-0175">Coiled coil</keyword>
<dbReference type="AlphaFoldDB" id="A0A644Z7L8"/>
<proteinExistence type="predicted"/>